<protein>
    <submittedName>
        <fullName evidence="1">Exoglucanase 3</fullName>
    </submittedName>
</protein>
<accession>E3QT67</accession>
<dbReference type="HOGENOM" id="CLU_2305884_0_0_1"/>
<keyword evidence="2" id="KW-1185">Reference proteome</keyword>
<dbReference type="STRING" id="645133.E3QT67"/>
<gene>
    <name evidence="1" type="ORF">GLRG_09199</name>
</gene>
<dbReference type="Proteomes" id="UP000008782">
    <property type="component" value="Unassembled WGS sequence"/>
</dbReference>
<dbReference type="InterPro" id="IPR036434">
    <property type="entry name" value="Beta_cellobiohydrolase_sf"/>
</dbReference>
<organism evidence="2">
    <name type="scientific">Colletotrichum graminicola (strain M1.001 / M2 / FGSC 10212)</name>
    <name type="common">Maize anthracnose fungus</name>
    <name type="synonym">Glomerella graminicola</name>
    <dbReference type="NCBI Taxonomy" id="645133"/>
    <lineage>
        <taxon>Eukaryota</taxon>
        <taxon>Fungi</taxon>
        <taxon>Dikarya</taxon>
        <taxon>Ascomycota</taxon>
        <taxon>Pezizomycotina</taxon>
        <taxon>Sordariomycetes</taxon>
        <taxon>Hypocreomycetidae</taxon>
        <taxon>Glomerellales</taxon>
        <taxon>Glomerellaceae</taxon>
        <taxon>Colletotrichum</taxon>
        <taxon>Colletotrichum graminicola species complex</taxon>
    </lineage>
</organism>
<dbReference type="SUPFAM" id="SSF51989">
    <property type="entry name" value="Glycosyl hydrolases family 6, cellulases"/>
    <property type="match status" value="1"/>
</dbReference>
<reference evidence="2" key="1">
    <citation type="journal article" date="2012" name="Nat. Genet.">
        <title>Lifestyle transitions in plant pathogenic Colletotrichum fungi deciphered by genome and transcriptome analyses.</title>
        <authorList>
            <person name="O'Connell R.J."/>
            <person name="Thon M.R."/>
            <person name="Hacquard S."/>
            <person name="Amyotte S.G."/>
            <person name="Kleemann J."/>
            <person name="Torres M.F."/>
            <person name="Damm U."/>
            <person name="Buiate E.A."/>
            <person name="Epstein L."/>
            <person name="Alkan N."/>
            <person name="Altmueller J."/>
            <person name="Alvarado-Balderrama L."/>
            <person name="Bauser C.A."/>
            <person name="Becker C."/>
            <person name="Birren B.W."/>
            <person name="Chen Z."/>
            <person name="Choi J."/>
            <person name="Crouch J.A."/>
            <person name="Duvick J.P."/>
            <person name="Farman M.A."/>
            <person name="Gan P."/>
            <person name="Heiman D."/>
            <person name="Henrissat B."/>
            <person name="Howard R.J."/>
            <person name="Kabbage M."/>
            <person name="Koch C."/>
            <person name="Kracher B."/>
            <person name="Kubo Y."/>
            <person name="Law A.D."/>
            <person name="Lebrun M.-H."/>
            <person name="Lee Y.-H."/>
            <person name="Miyara I."/>
            <person name="Moore N."/>
            <person name="Neumann U."/>
            <person name="Nordstroem K."/>
            <person name="Panaccione D.G."/>
            <person name="Panstruga R."/>
            <person name="Place M."/>
            <person name="Proctor R.H."/>
            <person name="Prusky D."/>
            <person name="Rech G."/>
            <person name="Reinhardt R."/>
            <person name="Rollins J.A."/>
            <person name="Rounsley S."/>
            <person name="Schardl C.L."/>
            <person name="Schwartz D.C."/>
            <person name="Shenoy N."/>
            <person name="Shirasu K."/>
            <person name="Sikhakolli U.R."/>
            <person name="Stueber K."/>
            <person name="Sukno S.A."/>
            <person name="Sweigard J.A."/>
            <person name="Takano Y."/>
            <person name="Takahara H."/>
            <person name="Trail F."/>
            <person name="van der Does H.C."/>
            <person name="Voll L.M."/>
            <person name="Will I."/>
            <person name="Young S."/>
            <person name="Zeng Q."/>
            <person name="Zhang J."/>
            <person name="Zhou S."/>
            <person name="Dickman M.B."/>
            <person name="Schulze-Lefert P."/>
            <person name="Ver Loren van Themaat E."/>
            <person name="Ma L.-J."/>
            <person name="Vaillancourt L.J."/>
        </authorList>
    </citation>
    <scope>NUCLEOTIDE SEQUENCE [LARGE SCALE GENOMIC DNA]</scope>
    <source>
        <strain evidence="2">M1.001 / M2 / FGSC 10212</strain>
    </source>
</reference>
<dbReference type="EMBL" id="GG697376">
    <property type="protein sequence ID" value="EFQ34055.1"/>
    <property type="molecule type" value="Genomic_DNA"/>
</dbReference>
<dbReference type="RefSeq" id="XP_008098075.1">
    <property type="nucleotide sequence ID" value="XM_008099884.1"/>
</dbReference>
<sequence>MSPIASSLFSPPSLPFISVALQPDLFSLLLDPDAPEVSLELADAVVWVKPGGEFDGTNDSSTVRYGSFCGKLDAYKTSSEAGCWNQACLEMLPKNAEPSS</sequence>
<dbReference type="GO" id="GO:0004553">
    <property type="term" value="F:hydrolase activity, hydrolyzing O-glycosyl compounds"/>
    <property type="evidence" value="ECO:0007669"/>
    <property type="project" value="InterPro"/>
</dbReference>
<evidence type="ECO:0000313" key="1">
    <source>
        <dbReference type="EMBL" id="EFQ34055.1"/>
    </source>
</evidence>
<dbReference type="GO" id="GO:0030245">
    <property type="term" value="P:cellulose catabolic process"/>
    <property type="evidence" value="ECO:0007669"/>
    <property type="project" value="InterPro"/>
</dbReference>
<proteinExistence type="predicted"/>
<dbReference type="AlphaFoldDB" id="E3QT67"/>
<name>E3QT67_COLGM</name>
<evidence type="ECO:0000313" key="2">
    <source>
        <dbReference type="Proteomes" id="UP000008782"/>
    </source>
</evidence>
<dbReference type="OrthoDB" id="64893at2759"/>
<dbReference type="GeneID" id="24414564"/>
<dbReference type="Gene3D" id="3.20.20.40">
    <property type="entry name" value="1, 4-beta cellobiohydrolase"/>
    <property type="match status" value="1"/>
</dbReference>
<dbReference type="VEuPathDB" id="FungiDB:GLRG_09199"/>